<keyword evidence="2" id="KW-1185">Reference proteome</keyword>
<dbReference type="AlphaFoldDB" id="A0A8R1J1A5"/>
<dbReference type="EnsemblMetazoa" id="CJA42605.1">
    <property type="protein sequence ID" value="CJA42605.1"/>
    <property type="gene ID" value="WBGene00218453"/>
</dbReference>
<evidence type="ECO:0000313" key="1">
    <source>
        <dbReference type="EnsemblMetazoa" id="CJA42605.1"/>
    </source>
</evidence>
<reference evidence="2" key="1">
    <citation type="submission" date="2010-08" db="EMBL/GenBank/DDBJ databases">
        <authorList>
            <consortium name="Caenorhabditis japonica Sequencing Consortium"/>
            <person name="Wilson R.K."/>
        </authorList>
    </citation>
    <scope>NUCLEOTIDE SEQUENCE [LARGE SCALE GENOMIC DNA]</scope>
    <source>
        <strain evidence="2">DF5081</strain>
    </source>
</reference>
<proteinExistence type="predicted"/>
<organism evidence="1 2">
    <name type="scientific">Caenorhabditis japonica</name>
    <dbReference type="NCBI Taxonomy" id="281687"/>
    <lineage>
        <taxon>Eukaryota</taxon>
        <taxon>Metazoa</taxon>
        <taxon>Ecdysozoa</taxon>
        <taxon>Nematoda</taxon>
        <taxon>Chromadorea</taxon>
        <taxon>Rhabditida</taxon>
        <taxon>Rhabditina</taxon>
        <taxon>Rhabditomorpha</taxon>
        <taxon>Rhabditoidea</taxon>
        <taxon>Rhabditidae</taxon>
        <taxon>Peloderinae</taxon>
        <taxon>Caenorhabditis</taxon>
    </lineage>
</organism>
<name>A0A8R1J1A5_CAEJA</name>
<accession>A0A8R1J1A5</accession>
<evidence type="ECO:0000313" key="2">
    <source>
        <dbReference type="Proteomes" id="UP000005237"/>
    </source>
</evidence>
<sequence length="98" mass="11172">MRGWSGGGRKGKRKKLAAPRARANIWWTVNHSVSQRASPDSAKSPNEIVRRHRRRRSNKHLLPFTDPPSSSLLFSFYIQFKETNHATLVVQCATKFVG</sequence>
<reference evidence="1" key="2">
    <citation type="submission" date="2022-06" db="UniProtKB">
        <authorList>
            <consortium name="EnsemblMetazoa"/>
        </authorList>
    </citation>
    <scope>IDENTIFICATION</scope>
    <source>
        <strain evidence="1">DF5081</strain>
    </source>
</reference>
<dbReference type="Proteomes" id="UP000005237">
    <property type="component" value="Unassembled WGS sequence"/>
</dbReference>
<protein>
    <submittedName>
        <fullName evidence="1">Uncharacterized protein</fullName>
    </submittedName>
</protein>